<sequence>MIQVMLILGLLSTDIAGTILDPSFDVSIFEVLGISCCVRASVDLSQDFVSLPSQRFLALIMAPPASCQLPCTGNLYELIPGAVRDIGGSSCRTKLNS</sequence>
<evidence type="ECO:0000313" key="2">
    <source>
        <dbReference type="Proteomes" id="UP000002332"/>
    </source>
</evidence>
<dbReference type="Proteomes" id="UP000002332">
    <property type="component" value="Plasmid pQBR103"/>
</dbReference>
<organism evidence="1 2">
    <name type="scientific">Pseudomonas fluorescens (strain SBW25)</name>
    <dbReference type="NCBI Taxonomy" id="216595"/>
    <lineage>
        <taxon>Bacteria</taxon>
        <taxon>Pseudomonadati</taxon>
        <taxon>Pseudomonadota</taxon>
        <taxon>Gammaproteobacteria</taxon>
        <taxon>Pseudomonadales</taxon>
        <taxon>Pseudomonadaceae</taxon>
        <taxon>Pseudomonas</taxon>
    </lineage>
</organism>
<accession>A4V7A4</accession>
<keyword evidence="1" id="KW-0614">Plasmid</keyword>
<dbReference type="AlphaFoldDB" id="A4V7A4"/>
<protein>
    <submittedName>
        <fullName evidence="1">Uncharacterized protein</fullName>
    </submittedName>
</protein>
<proteinExistence type="predicted"/>
<evidence type="ECO:0000313" key="1">
    <source>
        <dbReference type="EMBL" id="CAM96037.1"/>
    </source>
</evidence>
<name>A4V7A4_PSEFS</name>
<reference evidence="1 2" key="1">
    <citation type="journal article" date="2007" name="ISME J.">
        <title>Sequence-based analysis of pQBR103; a representative of a unique, transfer-proficient mega plasmid resident in the microbial community of sugar beet.</title>
        <authorList>
            <person name="Tett A."/>
            <person name="Spiers A.J."/>
            <person name="Crossman L.C."/>
            <person name="Ager D."/>
            <person name="Ciric L."/>
            <person name="Dow J.M."/>
            <person name="Fry J.C."/>
            <person name="Harris D."/>
            <person name="Lilley A."/>
            <person name="Oliver A."/>
            <person name="Parkhill J."/>
            <person name="Quail M.A."/>
            <person name="Rainey P.B."/>
            <person name="Saunders N.J."/>
            <person name="Seeger K."/>
            <person name="Snyder L.A.S."/>
            <person name="Squares R."/>
            <person name="Thomas C.M."/>
            <person name="Turner S.L."/>
            <person name="Zhang X.-X."/>
            <person name="Field D."/>
            <person name="Bailey M.J."/>
        </authorList>
    </citation>
    <scope>NUCLEOTIDE SEQUENCE [LARGE SCALE GENOMIC DNA]</scope>
    <source>
        <strain evidence="1 2">SBW25</strain>
    </source>
</reference>
<dbReference type="EMBL" id="AM235768">
    <property type="protein sequence ID" value="CAM96037.1"/>
    <property type="molecule type" value="Genomic_DNA"/>
</dbReference>
<gene>
    <name evidence="1" type="ordered locus">pQBR0005</name>
</gene>
<geneLocation type="plasmid" evidence="1 2">
    <name>pQBR103</name>
</geneLocation>